<dbReference type="STRING" id="349064.SAMN05660429_01979"/>
<dbReference type="InterPro" id="IPR009875">
    <property type="entry name" value="PilZ_domain"/>
</dbReference>
<dbReference type="SUPFAM" id="SSF141371">
    <property type="entry name" value="PilZ domain-like"/>
    <property type="match status" value="1"/>
</dbReference>
<proteinExistence type="predicted"/>
<accession>A0A1I0EXM9</accession>
<dbReference type="EMBL" id="FOHK01000008">
    <property type="protein sequence ID" value="SET50141.1"/>
    <property type="molecule type" value="Genomic_DNA"/>
</dbReference>
<dbReference type="Pfam" id="PF07238">
    <property type="entry name" value="PilZ"/>
    <property type="match status" value="1"/>
</dbReference>
<protein>
    <submittedName>
        <fullName evidence="2">PilZ domain-containing protein</fullName>
    </submittedName>
</protein>
<evidence type="ECO:0000313" key="3">
    <source>
        <dbReference type="Proteomes" id="UP000199308"/>
    </source>
</evidence>
<keyword evidence="3" id="KW-1185">Reference proteome</keyword>
<dbReference type="GO" id="GO:0035438">
    <property type="term" value="F:cyclic-di-GMP binding"/>
    <property type="evidence" value="ECO:0007669"/>
    <property type="project" value="InterPro"/>
</dbReference>
<gene>
    <name evidence="2" type="ORF">SAMN05660429_01979</name>
</gene>
<dbReference type="AlphaFoldDB" id="A0A1I0EXM9"/>
<evidence type="ECO:0000259" key="1">
    <source>
        <dbReference type="Pfam" id="PF07238"/>
    </source>
</evidence>
<dbReference type="Gene3D" id="2.40.10.220">
    <property type="entry name" value="predicted glycosyltransferase like domains"/>
    <property type="match status" value="1"/>
</dbReference>
<name>A0A1I0EXM9_THASX</name>
<organism evidence="2 3">
    <name type="scientific">Thalassotalea agarivorans</name>
    <name type="common">Thalassomonas agarivorans</name>
    <dbReference type="NCBI Taxonomy" id="349064"/>
    <lineage>
        <taxon>Bacteria</taxon>
        <taxon>Pseudomonadati</taxon>
        <taxon>Pseudomonadota</taxon>
        <taxon>Gammaproteobacteria</taxon>
        <taxon>Alteromonadales</taxon>
        <taxon>Colwelliaceae</taxon>
        <taxon>Thalassotalea</taxon>
    </lineage>
</organism>
<feature type="domain" description="PilZ" evidence="1">
    <location>
        <begin position="9"/>
        <end position="99"/>
    </location>
</feature>
<evidence type="ECO:0000313" key="2">
    <source>
        <dbReference type="EMBL" id="SET50141.1"/>
    </source>
</evidence>
<reference evidence="2 3" key="1">
    <citation type="submission" date="2016-10" db="EMBL/GenBank/DDBJ databases">
        <authorList>
            <person name="de Groot N.N."/>
        </authorList>
    </citation>
    <scope>NUCLEOTIDE SEQUENCE [LARGE SCALE GENOMIC DNA]</scope>
    <source>
        <strain evidence="2 3">DSM 19706</strain>
    </source>
</reference>
<dbReference type="OrthoDB" id="5290589at2"/>
<dbReference type="Proteomes" id="UP000199308">
    <property type="component" value="Unassembled WGS sequence"/>
</dbReference>
<sequence length="104" mass="11304">MAMPNFSDQRCDYRNLINTEVSVTIIDQEGNTQIDAVCRDYSATGISIELNHPLALGTQVNITNRHFDAGLSAIDCQGSVVRVIEEASDAFLIGIVLSDDTAED</sequence>